<comment type="caution">
    <text evidence="3">The sequence shown here is derived from an EMBL/GenBank/DDBJ whole genome shotgun (WGS) entry which is preliminary data.</text>
</comment>
<feature type="region of interest" description="Disordered" evidence="1">
    <location>
        <begin position="1"/>
        <end position="114"/>
    </location>
</feature>
<dbReference type="Pfam" id="PF01585">
    <property type="entry name" value="G-patch"/>
    <property type="match status" value="1"/>
</dbReference>
<dbReference type="Proteomes" id="UP001140206">
    <property type="component" value="Chromosome 1"/>
</dbReference>
<evidence type="ECO:0000313" key="4">
    <source>
        <dbReference type="Proteomes" id="UP001140206"/>
    </source>
</evidence>
<sequence>MHRPITYSHTKTSPKAQNESFRGATHSSEESTTHSEMAGEEGDDDYMGDLSQFLPSDLSTSSDKLPRGKRQPPQQQQPTKWGNKTKKMSWKEQRELDRVRKQREEDERTKASLEKAIPDSNVGFKLLQRMGYKPGSAIGKDNSGPTEPIGVGIRRSRAGLGVEEEKARKEEEDLERKRRKAEEVKEEFEEHQRARWKGRQLKSHFHKAEAALVQLEKREVVPEAKNEDSDEAEKEEEEEQIITEEDLNDILMKLRDEHLYCLYCGCQYESLEELTNSCPGLHEEDH</sequence>
<dbReference type="GO" id="GO:0003676">
    <property type="term" value="F:nucleic acid binding"/>
    <property type="evidence" value="ECO:0007669"/>
    <property type="project" value="InterPro"/>
</dbReference>
<feature type="compositionally biased region" description="Polar residues" evidence="1">
    <location>
        <begin position="7"/>
        <end position="20"/>
    </location>
</feature>
<feature type="compositionally biased region" description="Basic and acidic residues" evidence="1">
    <location>
        <begin position="89"/>
        <end position="114"/>
    </location>
</feature>
<dbReference type="InterPro" id="IPR000467">
    <property type="entry name" value="G_patch_dom"/>
</dbReference>
<dbReference type="InterPro" id="IPR039249">
    <property type="entry name" value="GPATCH11"/>
</dbReference>
<keyword evidence="4" id="KW-1185">Reference proteome</keyword>
<dbReference type="GO" id="GO:0000776">
    <property type="term" value="C:kinetochore"/>
    <property type="evidence" value="ECO:0007669"/>
    <property type="project" value="TreeGrafter"/>
</dbReference>
<organism evidence="3 4">
    <name type="scientific">Rhynchospora pubera</name>
    <dbReference type="NCBI Taxonomy" id="906938"/>
    <lineage>
        <taxon>Eukaryota</taxon>
        <taxon>Viridiplantae</taxon>
        <taxon>Streptophyta</taxon>
        <taxon>Embryophyta</taxon>
        <taxon>Tracheophyta</taxon>
        <taxon>Spermatophyta</taxon>
        <taxon>Magnoliopsida</taxon>
        <taxon>Liliopsida</taxon>
        <taxon>Poales</taxon>
        <taxon>Cyperaceae</taxon>
        <taxon>Cyperoideae</taxon>
        <taxon>Rhynchosporeae</taxon>
        <taxon>Rhynchospora</taxon>
    </lineage>
</organism>
<name>A0AAV8H5Z7_9POAL</name>
<dbReference type="SMART" id="SM00443">
    <property type="entry name" value="G_patch"/>
    <property type="match status" value="1"/>
</dbReference>
<feature type="compositionally biased region" description="Basic and acidic residues" evidence="1">
    <location>
        <begin position="163"/>
        <end position="189"/>
    </location>
</feature>
<feature type="compositionally biased region" description="Basic and acidic residues" evidence="1">
    <location>
        <begin position="218"/>
        <end position="227"/>
    </location>
</feature>
<dbReference type="AlphaFoldDB" id="A0AAV8H5Z7"/>
<reference evidence="3" key="1">
    <citation type="submission" date="2022-08" db="EMBL/GenBank/DDBJ databases">
        <authorList>
            <person name="Marques A."/>
        </authorList>
    </citation>
    <scope>NUCLEOTIDE SEQUENCE</scope>
    <source>
        <strain evidence="3">RhyPub2mFocal</strain>
        <tissue evidence="3">Leaves</tissue>
    </source>
</reference>
<feature type="compositionally biased region" description="Acidic residues" evidence="1">
    <location>
        <begin position="228"/>
        <end position="242"/>
    </location>
</feature>
<dbReference type="PANTHER" id="PTHR21032:SF0">
    <property type="entry name" value="G PATCH DOMAIN-CONTAINING PROTEIN 11"/>
    <property type="match status" value="1"/>
</dbReference>
<gene>
    <name evidence="3" type="ORF">LUZ62_023767</name>
</gene>
<proteinExistence type="predicted"/>
<dbReference type="PROSITE" id="PS50174">
    <property type="entry name" value="G_PATCH"/>
    <property type="match status" value="1"/>
</dbReference>
<dbReference type="Pfam" id="PF13821">
    <property type="entry name" value="DUF4187"/>
    <property type="match status" value="1"/>
</dbReference>
<feature type="region of interest" description="Disordered" evidence="1">
    <location>
        <begin position="218"/>
        <end position="242"/>
    </location>
</feature>
<dbReference type="EMBL" id="JAMFTS010000001">
    <property type="protein sequence ID" value="KAJ4811201.1"/>
    <property type="molecule type" value="Genomic_DNA"/>
</dbReference>
<feature type="compositionally biased region" description="Polar residues" evidence="1">
    <location>
        <begin position="53"/>
        <end position="63"/>
    </location>
</feature>
<feature type="domain" description="G-patch" evidence="2">
    <location>
        <begin position="119"/>
        <end position="165"/>
    </location>
</feature>
<dbReference type="InterPro" id="IPR025239">
    <property type="entry name" value="DUF4187"/>
</dbReference>
<evidence type="ECO:0000259" key="2">
    <source>
        <dbReference type="PROSITE" id="PS50174"/>
    </source>
</evidence>
<feature type="region of interest" description="Disordered" evidence="1">
    <location>
        <begin position="135"/>
        <end position="189"/>
    </location>
</feature>
<protein>
    <submittedName>
        <fullName evidence="3">G patch domain-containing protein 11</fullName>
    </submittedName>
</protein>
<evidence type="ECO:0000256" key="1">
    <source>
        <dbReference type="SAM" id="MobiDB-lite"/>
    </source>
</evidence>
<dbReference type="PANTHER" id="PTHR21032">
    <property type="entry name" value="G PATCH DOMAIN-CONTAINING PROTEIN 11"/>
    <property type="match status" value="1"/>
</dbReference>
<dbReference type="SMART" id="SM01173">
    <property type="entry name" value="DUF4187"/>
    <property type="match status" value="1"/>
</dbReference>
<evidence type="ECO:0000313" key="3">
    <source>
        <dbReference type="EMBL" id="KAJ4811201.1"/>
    </source>
</evidence>
<feature type="compositionally biased region" description="Acidic residues" evidence="1">
    <location>
        <begin position="38"/>
        <end position="47"/>
    </location>
</feature>
<accession>A0AAV8H5Z7</accession>